<feature type="signal peptide" evidence="21">
    <location>
        <begin position="1"/>
        <end position="19"/>
    </location>
</feature>
<gene>
    <name evidence="24" type="primary">LAMP3</name>
</gene>
<feature type="transmembrane region" description="Helical" evidence="20">
    <location>
        <begin position="403"/>
        <end position="426"/>
    </location>
</feature>
<name>A0A9F5IC57_PYTBI</name>
<keyword evidence="14 19" id="KW-0458">Lysosome</keyword>
<evidence type="ECO:0000256" key="18">
    <source>
        <dbReference type="ARBA" id="ARBA00074382"/>
    </source>
</evidence>
<evidence type="ECO:0000256" key="17">
    <source>
        <dbReference type="ARBA" id="ARBA00063533"/>
    </source>
</evidence>
<feature type="chain" id="PRO_5039943677" description="Lysosome-associated membrane glycoprotein 3" evidence="21">
    <location>
        <begin position="20"/>
        <end position="437"/>
    </location>
</feature>
<dbReference type="InterPro" id="IPR002000">
    <property type="entry name" value="Lysosome-assoc_membr_glycop"/>
</dbReference>
<sequence>MSWWKLLIEFLLITAGVFSCTGNVLDKERPERTTLQPTSFLQRASFPYSSSPSNYQATIHPYHQPQASANQLGHGLAQLVTSAIPSVPKTKMLKAESIPLTKLQAVHRGQKIPWLLRCCLPTLQSLTVWKPIAAAGTTVLRSEPQTDWTETPKALKTRRIPQETTSELELSTSQKRITPVLVTTKGNVYKTVSRATDQHTTKLRKHTTTEKTSVAAHKDITSVQTTPPTPLTPAGPTLAFQPSPAITGAYSVSNGTTDCVKALIGLTMIVTNTKTDDLEYFNIVPNATHTTGHCGYGQSMLNISFEGGFIHFIFTKKGEIYYISMIEASLTVLSQGSVYNGIKNDQLFSTAVGKSFKCLSKQTVGLANDFQLQVANSQLQAFDIVDNQFGKEEECILDRNKRLIPATIGFSLAGLIIIILASCAIYRRKPHLGYSRI</sequence>
<comment type="subunit">
    <text evidence="17">Monomer. Interacts with FURIN.</text>
</comment>
<keyword evidence="5 19" id="KW-0812">Transmembrane</keyword>
<dbReference type="Proteomes" id="UP000695026">
    <property type="component" value="Unplaced"/>
</dbReference>
<dbReference type="GO" id="GO:0031901">
    <property type="term" value="C:early endosome membrane"/>
    <property type="evidence" value="ECO:0007669"/>
    <property type="project" value="UniProtKB-SubCell"/>
</dbReference>
<comment type="function">
    <text evidence="16">Lysosomal membrane glycoprotein which plays a role in the unfolded protein response (UPR) that contributes to protein degradation and cell survival during proteasomal dysfunction. Plays a role in the process of fusion of the lysosome with the autophagosome, thereby modulating the autophagic process. Promotes hepatocellular lipogenesis through activation of the PI3K/Akt pathway. May also play a role in dendritic cell function and in adaptive immunity.</text>
</comment>
<dbReference type="GO" id="GO:0031902">
    <property type="term" value="C:late endosome membrane"/>
    <property type="evidence" value="ECO:0007669"/>
    <property type="project" value="TreeGrafter"/>
</dbReference>
<comment type="subcellular location">
    <subcellularLocation>
        <location evidence="2">Cell surface</location>
    </subcellularLocation>
    <subcellularLocation>
        <location evidence="4">Cytoplasmic vesicle membrane</location>
        <topology evidence="4">Single-pass type I membrane protein</topology>
    </subcellularLocation>
    <subcellularLocation>
        <location evidence="1">Early endosome membrane</location>
        <topology evidence="1">Single-pass type I membrane protein</topology>
    </subcellularLocation>
    <subcellularLocation>
        <location evidence="3 19">Lysosome membrane</location>
        <topology evidence="3 19">Single-pass type I membrane protein</topology>
    </subcellularLocation>
</comment>
<dbReference type="PRINTS" id="PR00336">
    <property type="entry name" value="LYSASSOCTDMP"/>
</dbReference>
<dbReference type="GO" id="GO:0009986">
    <property type="term" value="C:cell surface"/>
    <property type="evidence" value="ECO:0007669"/>
    <property type="project" value="UniProtKB-SubCell"/>
</dbReference>
<evidence type="ECO:0000256" key="5">
    <source>
        <dbReference type="ARBA" id="ARBA00022692"/>
    </source>
</evidence>
<dbReference type="PANTHER" id="PTHR11506:SF30">
    <property type="entry name" value="LYSOSOME-ASSOCIATED MEMBRANE GLYCOPROTEIN 3"/>
    <property type="match status" value="1"/>
</dbReference>
<comment type="similarity">
    <text evidence="19">Belongs to the LAMP family.</text>
</comment>
<evidence type="ECO:0000256" key="4">
    <source>
        <dbReference type="ARBA" id="ARBA00004358"/>
    </source>
</evidence>
<evidence type="ECO:0000256" key="7">
    <source>
        <dbReference type="ARBA" id="ARBA00022753"/>
    </source>
</evidence>
<keyword evidence="10" id="KW-1064">Adaptive immunity</keyword>
<keyword evidence="8" id="KW-0391">Immunity</keyword>
<dbReference type="AlphaFoldDB" id="A0A9F5IC57"/>
<evidence type="ECO:0000259" key="22">
    <source>
        <dbReference type="Pfam" id="PF01299"/>
    </source>
</evidence>
<evidence type="ECO:0000256" key="12">
    <source>
        <dbReference type="ARBA" id="ARBA00023157"/>
    </source>
</evidence>
<evidence type="ECO:0000256" key="21">
    <source>
        <dbReference type="SAM" id="SignalP"/>
    </source>
</evidence>
<keyword evidence="23" id="KW-1185">Reference proteome</keyword>
<proteinExistence type="inferred from homology"/>
<dbReference type="GO" id="GO:0002250">
    <property type="term" value="P:adaptive immune response"/>
    <property type="evidence" value="ECO:0007669"/>
    <property type="project" value="UniProtKB-KW"/>
</dbReference>
<evidence type="ECO:0000256" key="11">
    <source>
        <dbReference type="ARBA" id="ARBA00023136"/>
    </source>
</evidence>
<evidence type="ECO:0000256" key="14">
    <source>
        <dbReference type="ARBA" id="ARBA00023228"/>
    </source>
</evidence>
<evidence type="ECO:0000256" key="16">
    <source>
        <dbReference type="ARBA" id="ARBA00060358"/>
    </source>
</evidence>
<dbReference type="CTD" id="27074"/>
<evidence type="ECO:0000313" key="23">
    <source>
        <dbReference type="Proteomes" id="UP000695026"/>
    </source>
</evidence>
<keyword evidence="12 19" id="KW-1015">Disulfide bond</keyword>
<evidence type="ECO:0000256" key="20">
    <source>
        <dbReference type="SAM" id="Phobius"/>
    </source>
</evidence>
<evidence type="ECO:0000256" key="15">
    <source>
        <dbReference type="ARBA" id="ARBA00023329"/>
    </source>
</evidence>
<evidence type="ECO:0000313" key="24">
    <source>
        <dbReference type="RefSeq" id="XP_025020559.1"/>
    </source>
</evidence>
<feature type="disulfide bond" evidence="19">
    <location>
        <begin position="358"/>
        <end position="395"/>
    </location>
</feature>
<evidence type="ECO:0000256" key="13">
    <source>
        <dbReference type="ARBA" id="ARBA00023180"/>
    </source>
</evidence>
<keyword evidence="6 21" id="KW-0732">Signal</keyword>
<evidence type="ECO:0000256" key="2">
    <source>
        <dbReference type="ARBA" id="ARBA00004241"/>
    </source>
</evidence>
<keyword evidence="9 20" id="KW-1133">Transmembrane helix</keyword>
<comment type="caution">
    <text evidence="19">Lacks conserved residue(s) required for the propagation of feature annotation.</text>
</comment>
<evidence type="ECO:0000256" key="9">
    <source>
        <dbReference type="ARBA" id="ARBA00022989"/>
    </source>
</evidence>
<dbReference type="Pfam" id="PF01299">
    <property type="entry name" value="Lamp2-like_luminal"/>
    <property type="match status" value="1"/>
</dbReference>
<dbReference type="Gene3D" id="2.40.160.110">
    <property type="match status" value="1"/>
</dbReference>
<dbReference type="InterPro" id="IPR048528">
    <property type="entry name" value="Lamp2-like_luminal"/>
</dbReference>
<evidence type="ECO:0000256" key="10">
    <source>
        <dbReference type="ARBA" id="ARBA00023130"/>
    </source>
</evidence>
<evidence type="ECO:0000256" key="6">
    <source>
        <dbReference type="ARBA" id="ARBA00022729"/>
    </source>
</evidence>
<dbReference type="OrthoDB" id="9428839at2759"/>
<evidence type="ECO:0000256" key="3">
    <source>
        <dbReference type="ARBA" id="ARBA00004352"/>
    </source>
</evidence>
<keyword evidence="13" id="KW-0325">Glycoprotein</keyword>
<dbReference type="OMA" id="CIKALIG"/>
<keyword evidence="11 19" id="KW-0472">Membrane</keyword>
<dbReference type="GO" id="GO:0072594">
    <property type="term" value="P:establishment of protein localization to organelle"/>
    <property type="evidence" value="ECO:0007669"/>
    <property type="project" value="TreeGrafter"/>
</dbReference>
<dbReference type="PANTHER" id="PTHR11506">
    <property type="entry name" value="LYSOSOME-ASSOCIATED MEMBRANE GLYCOPROTEIN"/>
    <property type="match status" value="1"/>
</dbReference>
<feature type="domain" description="Lysosome-associated membrane glycoprotein 2-like luminal" evidence="22">
    <location>
        <begin position="247"/>
        <end position="384"/>
    </location>
</feature>
<reference evidence="24" key="1">
    <citation type="submission" date="2025-08" db="UniProtKB">
        <authorList>
            <consortium name="RefSeq"/>
        </authorList>
    </citation>
    <scope>IDENTIFICATION</scope>
    <source>
        <tissue evidence="24">Liver</tissue>
    </source>
</reference>
<evidence type="ECO:0000256" key="19">
    <source>
        <dbReference type="PROSITE-ProRule" id="PRU00740"/>
    </source>
</evidence>
<dbReference type="RefSeq" id="XP_025020559.1">
    <property type="nucleotide sequence ID" value="XM_025164791.1"/>
</dbReference>
<protein>
    <recommendedName>
        <fullName evidence="18">Lysosome-associated membrane glycoprotein 3</fullName>
    </recommendedName>
</protein>
<dbReference type="KEGG" id="pbi:112540312"/>
<dbReference type="GO" id="GO:0005765">
    <property type="term" value="C:lysosomal membrane"/>
    <property type="evidence" value="ECO:0007669"/>
    <property type="project" value="UniProtKB-SubCell"/>
</dbReference>
<evidence type="ECO:0000256" key="1">
    <source>
        <dbReference type="ARBA" id="ARBA00004158"/>
    </source>
</evidence>
<dbReference type="PROSITE" id="PS51257">
    <property type="entry name" value="PROKAR_LIPOPROTEIN"/>
    <property type="match status" value="1"/>
</dbReference>
<dbReference type="GO" id="GO:0005886">
    <property type="term" value="C:plasma membrane"/>
    <property type="evidence" value="ECO:0007669"/>
    <property type="project" value="TreeGrafter"/>
</dbReference>
<evidence type="ECO:0000256" key="8">
    <source>
        <dbReference type="ARBA" id="ARBA00022859"/>
    </source>
</evidence>
<dbReference type="PROSITE" id="PS51407">
    <property type="entry name" value="LAMP_3"/>
    <property type="match status" value="1"/>
</dbReference>
<organism evidence="23 24">
    <name type="scientific">Python bivittatus</name>
    <name type="common">Burmese python</name>
    <name type="synonym">Python molurus bivittatus</name>
    <dbReference type="NCBI Taxonomy" id="176946"/>
    <lineage>
        <taxon>Eukaryota</taxon>
        <taxon>Metazoa</taxon>
        <taxon>Chordata</taxon>
        <taxon>Craniata</taxon>
        <taxon>Vertebrata</taxon>
        <taxon>Euteleostomi</taxon>
        <taxon>Lepidosauria</taxon>
        <taxon>Squamata</taxon>
        <taxon>Bifurcata</taxon>
        <taxon>Unidentata</taxon>
        <taxon>Episquamata</taxon>
        <taxon>Toxicofera</taxon>
        <taxon>Serpentes</taxon>
        <taxon>Henophidia</taxon>
        <taxon>Pythonidae</taxon>
        <taxon>Python</taxon>
    </lineage>
</organism>
<dbReference type="FunFam" id="2.40.160.110:FF:000006">
    <property type="entry name" value="Lysosome-associated membrane glycoprotein 3"/>
    <property type="match status" value="1"/>
</dbReference>
<dbReference type="GeneID" id="112540312"/>
<keyword evidence="7" id="KW-0967">Endosome</keyword>
<accession>A0A9F5IC57</accession>
<keyword evidence="15" id="KW-0968">Cytoplasmic vesicle</keyword>